<feature type="region of interest" description="Disordered" evidence="1">
    <location>
        <begin position="262"/>
        <end position="313"/>
    </location>
</feature>
<feature type="domain" description="Aminotransferase-like plant mobile" evidence="3">
    <location>
        <begin position="23"/>
        <end position="143"/>
    </location>
</feature>
<dbReference type="Pfam" id="PF10536">
    <property type="entry name" value="PMD"/>
    <property type="match status" value="1"/>
</dbReference>
<sequence>MEDIQEILMTLVCCNFIQNIAHISYGKDRHTWLKVNFRELPPDATPIQVYRYTRAYLFFLIIVTIFADASVSTVPTRFLQFFEDIEGANTYAWGAAAIAFLYRSLGKFCTFKRIHFSGSATLMQCWSYEHIMHMRPKAHNDRQQAFQTTMCPTVLIFDDIAKSCMLDRVCRQFGAKQGILKNPLVVSKKARRQVGQRDWRNVNADKITNWLSRHVRIIPDIQQDTDNGLPLEEYKTWYNLFVPVDMGDVEAKMEHLQRQYNDEAAPDEAGDDGVGQSSRAVEDPAPSIQPAVEEPRRYNTRNKQYRPKRRRGV</sequence>
<keyword evidence="2" id="KW-0812">Transmembrane</keyword>
<evidence type="ECO:0000256" key="2">
    <source>
        <dbReference type="SAM" id="Phobius"/>
    </source>
</evidence>
<dbReference type="GO" id="GO:0010073">
    <property type="term" value="P:meristem maintenance"/>
    <property type="evidence" value="ECO:0007669"/>
    <property type="project" value="InterPro"/>
</dbReference>
<feature type="transmembrane region" description="Helical" evidence="2">
    <location>
        <begin position="88"/>
        <end position="105"/>
    </location>
</feature>
<dbReference type="HOGENOM" id="CLU_058703_0_0_1"/>
<protein>
    <recommendedName>
        <fullName evidence="3">Aminotransferase-like plant mobile domain-containing protein</fullName>
    </recommendedName>
</protein>
<reference evidence="5" key="1">
    <citation type="journal article" date="2013" name="Science">
        <title>The Amborella genome and the evolution of flowering plants.</title>
        <authorList>
            <consortium name="Amborella Genome Project"/>
        </authorList>
    </citation>
    <scope>NUCLEOTIDE SEQUENCE [LARGE SCALE GENOMIC DNA]</scope>
</reference>
<gene>
    <name evidence="4" type="ORF">AMTR_s00006p00259720</name>
</gene>
<proteinExistence type="predicted"/>
<organism evidence="4 5">
    <name type="scientific">Amborella trichopoda</name>
    <dbReference type="NCBI Taxonomy" id="13333"/>
    <lineage>
        <taxon>Eukaryota</taxon>
        <taxon>Viridiplantae</taxon>
        <taxon>Streptophyta</taxon>
        <taxon>Embryophyta</taxon>
        <taxon>Tracheophyta</taxon>
        <taxon>Spermatophyta</taxon>
        <taxon>Magnoliopsida</taxon>
        <taxon>Amborellales</taxon>
        <taxon>Amborellaceae</taxon>
        <taxon>Amborella</taxon>
    </lineage>
</organism>
<dbReference type="InterPro" id="IPR019557">
    <property type="entry name" value="AminoTfrase-like_pln_mobile"/>
</dbReference>
<dbReference type="EMBL" id="KI393980">
    <property type="protein sequence ID" value="ERN05821.1"/>
    <property type="molecule type" value="Genomic_DNA"/>
</dbReference>
<dbReference type="Gramene" id="ERN05821">
    <property type="protein sequence ID" value="ERN05821"/>
    <property type="gene ID" value="AMTR_s00006p00259720"/>
</dbReference>
<keyword evidence="5" id="KW-1185">Reference proteome</keyword>
<feature type="compositionally biased region" description="Basic residues" evidence="1">
    <location>
        <begin position="298"/>
        <end position="313"/>
    </location>
</feature>
<dbReference type="AlphaFoldDB" id="W1PDX1"/>
<dbReference type="Proteomes" id="UP000017836">
    <property type="component" value="Unassembled WGS sequence"/>
</dbReference>
<dbReference type="PANTHER" id="PTHR46033:SF1">
    <property type="entry name" value="PROTEIN MAIN-LIKE 2"/>
    <property type="match status" value="1"/>
</dbReference>
<keyword evidence="2" id="KW-0472">Membrane</keyword>
<accession>W1PDX1</accession>
<evidence type="ECO:0000313" key="4">
    <source>
        <dbReference type="EMBL" id="ERN05821.1"/>
    </source>
</evidence>
<evidence type="ECO:0000256" key="1">
    <source>
        <dbReference type="SAM" id="MobiDB-lite"/>
    </source>
</evidence>
<evidence type="ECO:0000313" key="5">
    <source>
        <dbReference type="Proteomes" id="UP000017836"/>
    </source>
</evidence>
<feature type="transmembrane region" description="Helical" evidence="2">
    <location>
        <begin position="55"/>
        <end position="76"/>
    </location>
</feature>
<name>W1PDX1_AMBTC</name>
<evidence type="ECO:0000259" key="3">
    <source>
        <dbReference type="Pfam" id="PF10536"/>
    </source>
</evidence>
<keyword evidence="2" id="KW-1133">Transmembrane helix</keyword>
<dbReference type="PANTHER" id="PTHR46033">
    <property type="entry name" value="PROTEIN MAIN-LIKE 2"/>
    <property type="match status" value="1"/>
</dbReference>
<dbReference type="InterPro" id="IPR044824">
    <property type="entry name" value="MAIN-like"/>
</dbReference>